<reference evidence="6 7" key="1">
    <citation type="submission" date="2021-03" db="EMBL/GenBank/DDBJ databases">
        <title>Complete Genome Sequence Data of Xenorhabdus budapestensis strain C72, a Candidate Biological Control Agent, from China.</title>
        <authorList>
            <person name="LI B."/>
            <person name="WANG S."/>
            <person name="QIU D."/>
        </authorList>
    </citation>
    <scope>NUCLEOTIDE SEQUENCE [LARGE SCALE GENOMIC DNA]</scope>
    <source>
        <strain evidence="6 7">C-7-2</strain>
    </source>
</reference>
<dbReference type="CDD" id="cd08479">
    <property type="entry name" value="PBP2_CrgA_like_9"/>
    <property type="match status" value="1"/>
</dbReference>
<evidence type="ECO:0000313" key="7">
    <source>
        <dbReference type="Proteomes" id="UP000665047"/>
    </source>
</evidence>
<dbReference type="EMBL" id="CP072455">
    <property type="protein sequence ID" value="QTL39898.1"/>
    <property type="molecule type" value="Genomic_DNA"/>
</dbReference>
<dbReference type="PROSITE" id="PS50931">
    <property type="entry name" value="HTH_LYSR"/>
    <property type="match status" value="1"/>
</dbReference>
<evidence type="ECO:0000313" key="6">
    <source>
        <dbReference type="EMBL" id="QTL39898.1"/>
    </source>
</evidence>
<organism evidence="6 7">
    <name type="scientific">Xenorhabdus budapestensis</name>
    <dbReference type="NCBI Taxonomy" id="290110"/>
    <lineage>
        <taxon>Bacteria</taxon>
        <taxon>Pseudomonadati</taxon>
        <taxon>Pseudomonadota</taxon>
        <taxon>Gammaproteobacteria</taxon>
        <taxon>Enterobacterales</taxon>
        <taxon>Morganellaceae</taxon>
        <taxon>Xenorhabdus</taxon>
    </lineage>
</organism>
<dbReference type="Proteomes" id="UP000665047">
    <property type="component" value="Chromosome"/>
</dbReference>
<keyword evidence="4" id="KW-0804">Transcription</keyword>
<dbReference type="RefSeq" id="WP_209027558.1">
    <property type="nucleotide sequence ID" value="NZ_CP072455.1"/>
</dbReference>
<name>A0ABX7VGX3_XENBU</name>
<dbReference type="InterPro" id="IPR036388">
    <property type="entry name" value="WH-like_DNA-bd_sf"/>
</dbReference>
<evidence type="ECO:0000256" key="4">
    <source>
        <dbReference type="ARBA" id="ARBA00023163"/>
    </source>
</evidence>
<dbReference type="PANTHER" id="PTHR30537:SF5">
    <property type="entry name" value="HTH-TYPE TRANSCRIPTIONAL ACTIVATOR TTDR-RELATED"/>
    <property type="match status" value="1"/>
</dbReference>
<dbReference type="Pfam" id="PF00126">
    <property type="entry name" value="HTH_1"/>
    <property type="match status" value="1"/>
</dbReference>
<dbReference type="SUPFAM" id="SSF53850">
    <property type="entry name" value="Periplasmic binding protein-like II"/>
    <property type="match status" value="1"/>
</dbReference>
<feature type="domain" description="HTH lysR-type" evidence="5">
    <location>
        <begin position="1"/>
        <end position="62"/>
    </location>
</feature>
<dbReference type="PANTHER" id="PTHR30537">
    <property type="entry name" value="HTH-TYPE TRANSCRIPTIONAL REGULATOR"/>
    <property type="match status" value="1"/>
</dbReference>
<sequence length="311" mass="35586">MNNLPFLQDLHIFLLVAKRASFVAVAEEIGASPAFISKRIAILENVLNVSLLHRTTRRVSITEDGERIYEWAQHILNDVNQMLDELSELRQEPQGKIRITSSFGFGRKFVAPALSALIQTYPQLDLRFDVEDRLVDLATEGIDLDIRIGDDIDDNLIARKLASNRRILCASPAYLARNPMPKSINELPSHACLVIKERDHPFGIWKLQNSTGTQSVKVTGPMSSNHGEIIHQWCLDGHGITLRSYWDVRENIKSGALVHILPEYYQSANIWAVYVTRLAMSARIRVTVEFLERYFKMHYLEQKDDFQTRCL</sequence>
<dbReference type="Gene3D" id="1.10.10.10">
    <property type="entry name" value="Winged helix-like DNA-binding domain superfamily/Winged helix DNA-binding domain"/>
    <property type="match status" value="1"/>
</dbReference>
<accession>A0ABX7VGX3</accession>
<evidence type="ECO:0000256" key="3">
    <source>
        <dbReference type="ARBA" id="ARBA00023125"/>
    </source>
</evidence>
<keyword evidence="3" id="KW-0238">DNA-binding</keyword>
<evidence type="ECO:0000256" key="2">
    <source>
        <dbReference type="ARBA" id="ARBA00023015"/>
    </source>
</evidence>
<keyword evidence="2" id="KW-0805">Transcription regulation</keyword>
<dbReference type="InterPro" id="IPR058163">
    <property type="entry name" value="LysR-type_TF_proteobact-type"/>
</dbReference>
<dbReference type="InterPro" id="IPR005119">
    <property type="entry name" value="LysR_subst-bd"/>
</dbReference>
<protein>
    <submittedName>
        <fullName evidence="6">LysR family transcriptional regulator</fullName>
    </submittedName>
</protein>
<dbReference type="InterPro" id="IPR036390">
    <property type="entry name" value="WH_DNA-bd_sf"/>
</dbReference>
<dbReference type="InterPro" id="IPR000847">
    <property type="entry name" value="LysR_HTH_N"/>
</dbReference>
<proteinExistence type="inferred from homology"/>
<evidence type="ECO:0000259" key="5">
    <source>
        <dbReference type="PROSITE" id="PS50931"/>
    </source>
</evidence>
<dbReference type="Gene3D" id="3.40.190.290">
    <property type="match status" value="1"/>
</dbReference>
<comment type="similarity">
    <text evidence="1">Belongs to the LysR transcriptional regulatory family.</text>
</comment>
<dbReference type="Pfam" id="PF03466">
    <property type="entry name" value="LysR_substrate"/>
    <property type="match status" value="1"/>
</dbReference>
<gene>
    <name evidence="6" type="ORF">HGO23_00105</name>
</gene>
<evidence type="ECO:0000256" key="1">
    <source>
        <dbReference type="ARBA" id="ARBA00009437"/>
    </source>
</evidence>
<dbReference type="SUPFAM" id="SSF46785">
    <property type="entry name" value="Winged helix' DNA-binding domain"/>
    <property type="match status" value="1"/>
</dbReference>
<keyword evidence="7" id="KW-1185">Reference proteome</keyword>